<gene>
    <name evidence="9" type="ORF">PYH69_00905</name>
</gene>
<keyword evidence="4" id="KW-0663">Pyridoxal phosphate</keyword>
<comment type="similarity">
    <text evidence="2">Belongs to the Orn/Lys/Arg decarboxylase class-I family.</text>
</comment>
<dbReference type="PANTHER" id="PTHR43277">
    <property type="entry name" value="ARGININE DECARBOXYLASE"/>
    <property type="match status" value="1"/>
</dbReference>
<dbReference type="GO" id="GO:0008483">
    <property type="term" value="F:transaminase activity"/>
    <property type="evidence" value="ECO:0007669"/>
    <property type="project" value="UniProtKB-KW"/>
</dbReference>
<feature type="domain" description="Orn/Lys/Arg decarboxylases family 1 pyridoxal-P attachment site" evidence="7">
    <location>
        <begin position="3"/>
        <end position="266"/>
    </location>
</feature>
<dbReference type="Pfam" id="PF01276">
    <property type="entry name" value="OKR_DC_1"/>
    <property type="match status" value="1"/>
</dbReference>
<protein>
    <submittedName>
        <fullName evidence="9">Aminotransferase class I/II-fold pyridoxal phosphate-dependent enzyme</fullName>
    </submittedName>
</protein>
<sequence>MSLYDKIQSIQDENSISLHVPGHHNNTIGYLKEINLGMDMTEITGLDDLHQPEEVIRESMMKMDRYPNHYARYLVNGTTVGILSVIYAVKHLDGDILIPRNAHKSIYNALSLTNQKAIWMPMTVSEETGQYDGVKSLDTLDLSNVKLAIFTYPNYYGEVFDIQSHIQLLKAYGVPTLVDEAHGAHFGISSYFPQSSIMYEADIVVQSYHKTLPALTMGSVMYIRKELPIQQRIEEYLTMLQTSSPSYLIMTSLEKAELFYKHYNDKLFKRLRMILIQTLKEVGLEVGSLADPLKLLVSHEKMTGEQVKQIFEQSNIYVELNDEKYILLVLPLWHEGDSFPFEVLINKIKSLKLDYYYQEKGRAKFDLPVTSGIYVPIEVKDAITIDLIDAVNKISAVDVIPYPPGIPVILKGEYIKGDVLNSLLHWIDSGGRVEGIINKQIKIKDEH</sequence>
<feature type="domain" description="Orn/Lys/Arg decarboxylase C-terminal" evidence="8">
    <location>
        <begin position="384"/>
        <end position="416"/>
    </location>
</feature>
<keyword evidence="6" id="KW-0812">Transmembrane</keyword>
<organism evidence="9 10">
    <name type="scientific">Mammaliicoccus lentus</name>
    <name type="common">Staphylococcus lentus</name>
    <dbReference type="NCBI Taxonomy" id="42858"/>
    <lineage>
        <taxon>Bacteria</taxon>
        <taxon>Bacillati</taxon>
        <taxon>Bacillota</taxon>
        <taxon>Bacilli</taxon>
        <taxon>Bacillales</taxon>
        <taxon>Staphylococcaceae</taxon>
        <taxon>Mammaliicoccus</taxon>
    </lineage>
</organism>
<dbReference type="RefSeq" id="WP_282862445.1">
    <property type="nucleotide sequence ID" value="NZ_CP118848.1"/>
</dbReference>
<proteinExistence type="inferred from homology"/>
<evidence type="ECO:0000313" key="9">
    <source>
        <dbReference type="EMBL" id="WHI60232.1"/>
    </source>
</evidence>
<dbReference type="InterPro" id="IPR052357">
    <property type="entry name" value="Orn_Lys_Arg_decarboxylase-I"/>
</dbReference>
<dbReference type="Gene3D" id="3.90.105.10">
    <property type="entry name" value="Molybdopterin biosynthesis moea protein, domain 2"/>
    <property type="match status" value="1"/>
</dbReference>
<evidence type="ECO:0000259" key="7">
    <source>
        <dbReference type="Pfam" id="PF01276"/>
    </source>
</evidence>
<keyword evidence="9" id="KW-0032">Aminotransferase</keyword>
<dbReference type="Pfam" id="PF03711">
    <property type="entry name" value="OKR_DC_1_C"/>
    <property type="match status" value="1"/>
</dbReference>
<dbReference type="GO" id="GO:0016831">
    <property type="term" value="F:carboxy-lyase activity"/>
    <property type="evidence" value="ECO:0007669"/>
    <property type="project" value="UniProtKB-KW"/>
</dbReference>
<dbReference type="PANTHER" id="PTHR43277:SF3">
    <property type="entry name" value="DECARBOXYLASE, PUTATIVE-RELATED"/>
    <property type="match status" value="1"/>
</dbReference>
<evidence type="ECO:0000256" key="2">
    <source>
        <dbReference type="ARBA" id="ARBA00010671"/>
    </source>
</evidence>
<dbReference type="Gene3D" id="3.40.640.10">
    <property type="entry name" value="Type I PLP-dependent aspartate aminotransferase-like (Major domain)"/>
    <property type="match status" value="1"/>
</dbReference>
<evidence type="ECO:0000259" key="8">
    <source>
        <dbReference type="Pfam" id="PF03711"/>
    </source>
</evidence>
<evidence type="ECO:0000256" key="4">
    <source>
        <dbReference type="ARBA" id="ARBA00022898"/>
    </source>
</evidence>
<evidence type="ECO:0000256" key="5">
    <source>
        <dbReference type="ARBA" id="ARBA00023239"/>
    </source>
</evidence>
<dbReference type="InterPro" id="IPR015421">
    <property type="entry name" value="PyrdxlP-dep_Trfase_major"/>
</dbReference>
<comment type="cofactor">
    <cofactor evidence="1">
        <name>pyridoxal 5'-phosphate</name>
        <dbReference type="ChEBI" id="CHEBI:597326"/>
    </cofactor>
</comment>
<dbReference type="AlphaFoldDB" id="A0AAX3W5J4"/>
<dbReference type="Proteomes" id="UP001223261">
    <property type="component" value="Chromosome"/>
</dbReference>
<keyword evidence="5" id="KW-0456">Lyase</keyword>
<dbReference type="InterPro" id="IPR036633">
    <property type="entry name" value="Prn/Lys/Arg_de-COase_C_sf"/>
</dbReference>
<keyword evidence="6" id="KW-1133">Transmembrane helix</keyword>
<keyword evidence="6" id="KW-0472">Membrane</keyword>
<reference evidence="9" key="1">
    <citation type="journal article" date="2023" name="Antibiotics">
        <title>Prevalence and Molecular Characterization of Methicillin-Resistant Staphylococci (MRS) and Mammaliicocci (MRM) in Dromedary Camels from Algeria: First Detection of SCCmec-mecC Hybrid in Methicillin-Resistant Mammaliicoccus lentus.</title>
        <authorList>
            <person name="Belhout C."/>
            <person name="Boyen F."/>
            <person name="Vereecke N."/>
            <person name="Theuns S."/>
            <person name="Taibi N."/>
            <person name="Stegger M."/>
            <person name="de la Fe-Rodriguez P.Y."/>
            <person name="Bouayad L."/>
            <person name="Elgroud R."/>
            <person name="Butaye P."/>
        </authorList>
    </citation>
    <scope>NUCLEOTIDE SEQUENCE</scope>
    <source>
        <strain evidence="9">7048</strain>
    </source>
</reference>
<dbReference type="SUPFAM" id="SSF55904">
    <property type="entry name" value="Ornithine decarboxylase C-terminal domain"/>
    <property type="match status" value="1"/>
</dbReference>
<dbReference type="InterPro" id="IPR008286">
    <property type="entry name" value="Prn/Lys/Arg_de-COase_C"/>
</dbReference>
<feature type="transmembrane region" description="Helical" evidence="6">
    <location>
        <begin position="70"/>
        <end position="89"/>
    </location>
</feature>
<keyword evidence="9" id="KW-0808">Transferase</keyword>
<dbReference type="InterPro" id="IPR000310">
    <property type="entry name" value="Orn/Lys/Arg_deCO2ase_major_dom"/>
</dbReference>
<accession>A0AAX3W5J4</accession>
<evidence type="ECO:0000256" key="6">
    <source>
        <dbReference type="SAM" id="Phobius"/>
    </source>
</evidence>
<evidence type="ECO:0000256" key="1">
    <source>
        <dbReference type="ARBA" id="ARBA00001933"/>
    </source>
</evidence>
<dbReference type="EMBL" id="CP118848">
    <property type="protein sequence ID" value="WHI60232.1"/>
    <property type="molecule type" value="Genomic_DNA"/>
</dbReference>
<dbReference type="SUPFAM" id="SSF53383">
    <property type="entry name" value="PLP-dependent transferases"/>
    <property type="match status" value="1"/>
</dbReference>
<evidence type="ECO:0000313" key="10">
    <source>
        <dbReference type="Proteomes" id="UP001223261"/>
    </source>
</evidence>
<evidence type="ECO:0000256" key="3">
    <source>
        <dbReference type="ARBA" id="ARBA00022793"/>
    </source>
</evidence>
<dbReference type="InterPro" id="IPR015424">
    <property type="entry name" value="PyrdxlP-dep_Trfase"/>
</dbReference>
<keyword evidence="3" id="KW-0210">Decarboxylase</keyword>
<name>A0AAX3W5J4_MAMLE</name>